<dbReference type="GO" id="GO:0005737">
    <property type="term" value="C:cytoplasm"/>
    <property type="evidence" value="ECO:0007669"/>
    <property type="project" value="TreeGrafter"/>
</dbReference>
<dbReference type="RefSeq" id="WP_140689893.1">
    <property type="nucleotide sequence ID" value="NZ_RCZG01000003.1"/>
</dbReference>
<dbReference type="SUPFAM" id="SSF52540">
    <property type="entry name" value="P-loop containing nucleoside triphosphate hydrolases"/>
    <property type="match status" value="1"/>
</dbReference>
<keyword evidence="5" id="KW-1185">Reference proteome</keyword>
<evidence type="ECO:0000313" key="5">
    <source>
        <dbReference type="Proteomes" id="UP000320095"/>
    </source>
</evidence>
<dbReference type="Gene3D" id="3.40.50.300">
    <property type="entry name" value="P-loop containing nucleotide triphosphate hydrolases"/>
    <property type="match status" value="1"/>
</dbReference>
<feature type="domain" description="HTH luxR-type" evidence="3">
    <location>
        <begin position="865"/>
        <end position="930"/>
    </location>
</feature>
<dbReference type="AlphaFoldDB" id="A0A502EBL8"/>
<dbReference type="Gene3D" id="1.10.10.10">
    <property type="entry name" value="Winged helix-like DNA-binding domain superfamily/Winged helix DNA-binding domain"/>
    <property type="match status" value="1"/>
</dbReference>
<dbReference type="GO" id="GO:0005524">
    <property type="term" value="F:ATP binding"/>
    <property type="evidence" value="ECO:0007669"/>
    <property type="project" value="UniProtKB-KW"/>
</dbReference>
<dbReference type="PANTHER" id="PTHR16305:SF35">
    <property type="entry name" value="TRANSCRIPTIONAL ACTIVATOR DOMAIN"/>
    <property type="match status" value="1"/>
</dbReference>
<name>A0A502EBL8_9MYCO</name>
<dbReference type="PANTHER" id="PTHR16305">
    <property type="entry name" value="TESTICULAR SOLUBLE ADENYLYL CYCLASE"/>
    <property type="match status" value="1"/>
</dbReference>
<dbReference type="InterPro" id="IPR027417">
    <property type="entry name" value="P-loop_NTPase"/>
</dbReference>
<protein>
    <submittedName>
        <fullName evidence="4">LuxR family transcriptional regulator</fullName>
    </submittedName>
</protein>
<dbReference type="InterPro" id="IPR016032">
    <property type="entry name" value="Sig_transdc_resp-reg_C-effctor"/>
</dbReference>
<dbReference type="EMBL" id="RCZG01000003">
    <property type="protein sequence ID" value="TPG35063.1"/>
    <property type="molecule type" value="Genomic_DNA"/>
</dbReference>
<dbReference type="InterPro" id="IPR036388">
    <property type="entry name" value="WH-like_DNA-bd_sf"/>
</dbReference>
<dbReference type="Proteomes" id="UP000320095">
    <property type="component" value="Unassembled WGS sequence"/>
</dbReference>
<dbReference type="InterPro" id="IPR000792">
    <property type="entry name" value="Tscrpt_reg_LuxR_C"/>
</dbReference>
<evidence type="ECO:0000313" key="4">
    <source>
        <dbReference type="EMBL" id="TPG35063.1"/>
    </source>
</evidence>
<dbReference type="Pfam" id="PF13191">
    <property type="entry name" value="AAA_16"/>
    <property type="match status" value="1"/>
</dbReference>
<keyword evidence="1" id="KW-0547">Nucleotide-binding</keyword>
<proteinExistence type="predicted"/>
<keyword evidence="2" id="KW-0067">ATP-binding</keyword>
<dbReference type="GO" id="GO:0004016">
    <property type="term" value="F:adenylate cyclase activity"/>
    <property type="evidence" value="ECO:0007669"/>
    <property type="project" value="TreeGrafter"/>
</dbReference>
<dbReference type="PRINTS" id="PR00038">
    <property type="entry name" value="HTHLUXR"/>
</dbReference>
<dbReference type="OrthoDB" id="8482304at2"/>
<comment type="caution">
    <text evidence="4">The sequence shown here is derived from an EMBL/GenBank/DDBJ whole genome shotgun (WGS) entry which is preliminary data.</text>
</comment>
<dbReference type="SUPFAM" id="SSF46894">
    <property type="entry name" value="C-terminal effector domain of the bipartite response regulators"/>
    <property type="match status" value="1"/>
</dbReference>
<evidence type="ECO:0000256" key="1">
    <source>
        <dbReference type="ARBA" id="ARBA00022741"/>
    </source>
</evidence>
<dbReference type="PROSITE" id="PS50043">
    <property type="entry name" value="HTH_LUXR_2"/>
    <property type="match status" value="1"/>
</dbReference>
<dbReference type="GO" id="GO:0003677">
    <property type="term" value="F:DNA binding"/>
    <property type="evidence" value="ECO:0007669"/>
    <property type="project" value="InterPro"/>
</dbReference>
<dbReference type="PROSITE" id="PS00622">
    <property type="entry name" value="HTH_LUXR_1"/>
    <property type="match status" value="1"/>
</dbReference>
<dbReference type="InterPro" id="IPR003593">
    <property type="entry name" value="AAA+_ATPase"/>
</dbReference>
<evidence type="ECO:0000259" key="3">
    <source>
        <dbReference type="PROSITE" id="PS50043"/>
    </source>
</evidence>
<dbReference type="SMART" id="SM00382">
    <property type="entry name" value="AAA"/>
    <property type="match status" value="1"/>
</dbReference>
<sequence>MTSVHRRRPLRGRDEQMAAAAEILHAALVDGRAGTIVVRGPAGCGKSRLMSSIVGAAGDLRFDVLAGSGDMDATSMPLAPLLQAVLGGAPPLMDRLSVQELLSNDDARYVIIEEIIESLERVARRQPLLIAIDDIQFSDPTTLFALRVMAERLSAEPVVWMVGVREPVHDEGIVRTIDRLESLNTAILSLPRLAQHTLAQIAEDFLGATLDDNLRTIVAQTDGQVIDLVEILRGLIDERRIDIVGGRATLDDMSAPTRLRESVNRRMAGLPPEAADFVAAAAVVRPDVTARVVAAMLGRPIEEATAALGAAEQAQLVVNVDGRYAFRHDLVRAAVEMTLEPDRRRELRRTAVDARLDEGAPVLEVATALSVSANRGDAQAAGLLEHAAEKASTTNPSTGADLVGRAAELVVDDPARRGRLLARQVMLLWQAGRGIEAQRIGEQALMGGLSATDEAEVRLGLAQVTAEHSYQEAGRHAALALALPGLTAGTRAKLFAAQCVTKITLNDFVDLETDLAAGLGYARASHDHVSEASLLATQSTLSFQQMDWALAITQAAQGMRVAEHVTAETTMWSPKAIWQAILLSATGSPSDALRLTDDGIAEANAGRQGAALSLWMMIRSRVLLESGRLSDAQAEAETVLTMSDWRERSTMADYTVNFVLRRVAQYTGEPGALARTRSGAAQMARDPVRNVRRQGKWLATLDADYDGHPDLAVELAAEGVAEYGQLGNAFSLDPADEPLFARIAARAGRPDLADRAARYTETRASRNPGFPILQAIARHTRGLIDDDPELLGEAAASFADTDRPLPRAAALEDAGRSSQHRDTAIALLDQAHQLYSTAGALRDAARTRQRLRTLGVRRRQPSNTVTQQLATLTPSEMAVVDLVARGATNREVATQLFLSPHTVNTHLRHAFTKIGVRSRVELARLRVLSEQGEPET</sequence>
<organism evidence="4 5">
    <name type="scientific">Mycolicibacterium hodleri</name>
    <dbReference type="NCBI Taxonomy" id="49897"/>
    <lineage>
        <taxon>Bacteria</taxon>
        <taxon>Bacillati</taxon>
        <taxon>Actinomycetota</taxon>
        <taxon>Actinomycetes</taxon>
        <taxon>Mycobacteriales</taxon>
        <taxon>Mycobacteriaceae</taxon>
        <taxon>Mycolicibacterium</taxon>
    </lineage>
</organism>
<dbReference type="GO" id="GO:0006355">
    <property type="term" value="P:regulation of DNA-templated transcription"/>
    <property type="evidence" value="ECO:0007669"/>
    <property type="project" value="InterPro"/>
</dbReference>
<dbReference type="InterPro" id="IPR041664">
    <property type="entry name" value="AAA_16"/>
</dbReference>
<accession>A0A502EBL8</accession>
<reference evidence="4 5" key="1">
    <citation type="journal article" date="2019" name="Environ. Microbiol.">
        <title>Species interactions and distinct microbial communities in high Arctic permafrost affected cryosols are associated with the CH4 and CO2 gas fluxes.</title>
        <authorList>
            <person name="Altshuler I."/>
            <person name="Hamel J."/>
            <person name="Turney S."/>
            <person name="Magnuson E."/>
            <person name="Levesque R."/>
            <person name="Greer C."/>
            <person name="Whyte L.G."/>
        </authorList>
    </citation>
    <scope>NUCLEOTIDE SEQUENCE [LARGE SCALE GENOMIC DNA]</scope>
    <source>
        <strain evidence="4 5">S5.20</strain>
    </source>
</reference>
<dbReference type="Pfam" id="PF00196">
    <property type="entry name" value="GerE"/>
    <property type="match status" value="1"/>
</dbReference>
<gene>
    <name evidence="4" type="ORF">EAH80_09765</name>
</gene>
<evidence type="ECO:0000256" key="2">
    <source>
        <dbReference type="ARBA" id="ARBA00022840"/>
    </source>
</evidence>
<dbReference type="SMART" id="SM00421">
    <property type="entry name" value="HTH_LUXR"/>
    <property type="match status" value="1"/>
</dbReference>
<dbReference type="CDD" id="cd06170">
    <property type="entry name" value="LuxR_C_like"/>
    <property type="match status" value="1"/>
</dbReference>